<dbReference type="Pfam" id="PF04970">
    <property type="entry name" value="LRAT"/>
    <property type="match status" value="1"/>
</dbReference>
<comment type="similarity">
    <text evidence="1">Belongs to the H-rev107 family.</text>
</comment>
<dbReference type="PROSITE" id="PS51934">
    <property type="entry name" value="LRAT"/>
    <property type="match status" value="1"/>
</dbReference>
<dbReference type="STRING" id="6669.E9HM33"/>
<reference evidence="6 7" key="1">
    <citation type="journal article" date="2011" name="Science">
        <title>The ecoresponsive genome of Daphnia pulex.</title>
        <authorList>
            <person name="Colbourne J.K."/>
            <person name="Pfrender M.E."/>
            <person name="Gilbert D."/>
            <person name="Thomas W.K."/>
            <person name="Tucker A."/>
            <person name="Oakley T.H."/>
            <person name="Tokishita S."/>
            <person name="Aerts A."/>
            <person name="Arnold G.J."/>
            <person name="Basu M.K."/>
            <person name="Bauer D.J."/>
            <person name="Caceres C.E."/>
            <person name="Carmel L."/>
            <person name="Casola C."/>
            <person name="Choi J.H."/>
            <person name="Detter J.C."/>
            <person name="Dong Q."/>
            <person name="Dusheyko S."/>
            <person name="Eads B.D."/>
            <person name="Frohlich T."/>
            <person name="Geiler-Samerotte K.A."/>
            <person name="Gerlach D."/>
            <person name="Hatcher P."/>
            <person name="Jogdeo S."/>
            <person name="Krijgsveld J."/>
            <person name="Kriventseva E.V."/>
            <person name="Kultz D."/>
            <person name="Laforsch C."/>
            <person name="Lindquist E."/>
            <person name="Lopez J."/>
            <person name="Manak J.R."/>
            <person name="Muller J."/>
            <person name="Pangilinan J."/>
            <person name="Patwardhan R.P."/>
            <person name="Pitluck S."/>
            <person name="Pritham E.J."/>
            <person name="Rechtsteiner A."/>
            <person name="Rho M."/>
            <person name="Rogozin I.B."/>
            <person name="Sakarya O."/>
            <person name="Salamov A."/>
            <person name="Schaack S."/>
            <person name="Shapiro H."/>
            <person name="Shiga Y."/>
            <person name="Skalitzky C."/>
            <person name="Smith Z."/>
            <person name="Souvorov A."/>
            <person name="Sung W."/>
            <person name="Tang Z."/>
            <person name="Tsuchiya D."/>
            <person name="Tu H."/>
            <person name="Vos H."/>
            <person name="Wang M."/>
            <person name="Wolf Y.I."/>
            <person name="Yamagata H."/>
            <person name="Yamada T."/>
            <person name="Ye Y."/>
            <person name="Shaw J.R."/>
            <person name="Andrews J."/>
            <person name="Crease T.J."/>
            <person name="Tang H."/>
            <person name="Lucas S.M."/>
            <person name="Robertson H.M."/>
            <person name="Bork P."/>
            <person name="Koonin E.V."/>
            <person name="Zdobnov E.M."/>
            <person name="Grigoriev I.V."/>
            <person name="Lynch M."/>
            <person name="Boore J.L."/>
        </authorList>
    </citation>
    <scope>NUCLEOTIDE SEQUENCE [LARGE SCALE GENOMIC DNA]</scope>
</reference>
<proteinExistence type="inferred from homology"/>
<keyword evidence="7" id="KW-1185">Reference proteome</keyword>
<dbReference type="PhylomeDB" id="E9HM33"/>
<organism evidence="6 7">
    <name type="scientific">Daphnia pulex</name>
    <name type="common">Water flea</name>
    <dbReference type="NCBI Taxonomy" id="6669"/>
    <lineage>
        <taxon>Eukaryota</taxon>
        <taxon>Metazoa</taxon>
        <taxon>Ecdysozoa</taxon>
        <taxon>Arthropoda</taxon>
        <taxon>Crustacea</taxon>
        <taxon>Branchiopoda</taxon>
        <taxon>Diplostraca</taxon>
        <taxon>Cladocera</taxon>
        <taxon>Anomopoda</taxon>
        <taxon>Daphniidae</taxon>
        <taxon>Daphnia</taxon>
    </lineage>
</organism>
<dbReference type="OrthoDB" id="6331371at2759"/>
<evidence type="ECO:0000256" key="1">
    <source>
        <dbReference type="ARBA" id="ARBA00007824"/>
    </source>
</evidence>
<dbReference type="eggNOG" id="ENOG502SCC9">
    <property type="taxonomic scope" value="Eukaryota"/>
</dbReference>
<dbReference type="PANTHER" id="PTHR13943:SF77">
    <property type="entry name" value="LRAT DOMAIN-CONTAINING PROTEIN"/>
    <property type="match status" value="1"/>
</dbReference>
<dbReference type="AlphaFoldDB" id="E9HM33"/>
<dbReference type="GO" id="GO:0008970">
    <property type="term" value="F:phospholipase A1 activity"/>
    <property type="evidence" value="ECO:0000318"/>
    <property type="project" value="GO_Central"/>
</dbReference>
<evidence type="ECO:0000313" key="7">
    <source>
        <dbReference type="Proteomes" id="UP000000305"/>
    </source>
</evidence>
<keyword evidence="2" id="KW-0808">Transferase</keyword>
<evidence type="ECO:0000256" key="3">
    <source>
        <dbReference type="ARBA" id="ARBA00022801"/>
    </source>
</evidence>
<gene>
    <name evidence="6" type="ORF">DAPPUDRAFT_115643</name>
</gene>
<keyword evidence="3" id="KW-0378">Hydrolase</keyword>
<dbReference type="InterPro" id="IPR007053">
    <property type="entry name" value="LRAT_dom"/>
</dbReference>
<evidence type="ECO:0000259" key="5">
    <source>
        <dbReference type="PROSITE" id="PS51934"/>
    </source>
</evidence>
<sequence length="202" mass="23286">MAALYYSPDNNVAAAAAAKGDLIEFPRWLVFRRIQYFHFVVCTVDSLADCRAAVETSRAVGDRMTIGVDSPWLFVFTRLVEETIRALCDENGYRINNLEEAARAKGLRPFPPDVIVKRARDFLREDGMRFYSLLTDNCEHFATNCRYGQAFSVQVSDFRMETVKYVLTMISAIRRHVFYSRRRPEIYILGRTIDEVTQNETG</sequence>
<dbReference type="HOGENOM" id="CLU_1397664_0_0_1"/>
<dbReference type="InParanoid" id="E9HM33"/>
<dbReference type="GO" id="GO:0070292">
    <property type="term" value="P:N-acylphosphatidylethanolamine metabolic process"/>
    <property type="evidence" value="ECO:0000318"/>
    <property type="project" value="GO_Central"/>
</dbReference>
<evidence type="ECO:0000256" key="4">
    <source>
        <dbReference type="ARBA" id="ARBA00023098"/>
    </source>
</evidence>
<dbReference type="Proteomes" id="UP000000305">
    <property type="component" value="Unassembled WGS sequence"/>
</dbReference>
<dbReference type="InterPro" id="IPR051496">
    <property type="entry name" value="H-rev107_PLA/AT"/>
</dbReference>
<accession>E9HM33</accession>
<keyword evidence="4" id="KW-0443">Lipid metabolism</keyword>
<dbReference type="GO" id="GO:0016410">
    <property type="term" value="F:N-acyltransferase activity"/>
    <property type="evidence" value="ECO:0000318"/>
    <property type="project" value="GO_Central"/>
</dbReference>
<dbReference type="Gene3D" id="3.90.1720.10">
    <property type="entry name" value="endopeptidase domain like (from Nostoc punctiforme)"/>
    <property type="match status" value="1"/>
</dbReference>
<evidence type="ECO:0000313" key="6">
    <source>
        <dbReference type="EMBL" id="EFX67168.1"/>
    </source>
</evidence>
<evidence type="ECO:0000256" key="2">
    <source>
        <dbReference type="ARBA" id="ARBA00022679"/>
    </source>
</evidence>
<dbReference type="EMBL" id="GL732684">
    <property type="protein sequence ID" value="EFX67168.1"/>
    <property type="molecule type" value="Genomic_DNA"/>
</dbReference>
<dbReference type="KEGG" id="dpx:DAPPUDRAFT_115643"/>
<dbReference type="GO" id="GO:0005737">
    <property type="term" value="C:cytoplasm"/>
    <property type="evidence" value="ECO:0000318"/>
    <property type="project" value="GO_Central"/>
</dbReference>
<name>E9HM33_DAPPU</name>
<feature type="domain" description="LRAT" evidence="5">
    <location>
        <begin position="28"/>
        <end position="154"/>
    </location>
</feature>
<dbReference type="PANTHER" id="PTHR13943">
    <property type="entry name" value="HRAS-LIKE SUPPRESSOR - RELATED"/>
    <property type="match status" value="1"/>
</dbReference>
<protein>
    <recommendedName>
        <fullName evidence="5">LRAT domain-containing protein</fullName>
    </recommendedName>
</protein>
<dbReference type="GO" id="GO:0004623">
    <property type="term" value="F:phospholipase A2 activity"/>
    <property type="evidence" value="ECO:0000318"/>
    <property type="project" value="GO_Central"/>
</dbReference>